<dbReference type="Gene3D" id="3.60.21.10">
    <property type="match status" value="1"/>
</dbReference>
<dbReference type="InterPro" id="IPR024654">
    <property type="entry name" value="Calcineurin-like_PHP_lpxH"/>
</dbReference>
<accession>A0A1K1LWH0</accession>
<dbReference type="RefSeq" id="WP_072299198.1">
    <property type="nucleotide sequence ID" value="NZ_FPIP01000001.1"/>
</dbReference>
<dbReference type="PANTHER" id="PTHR11124">
    <property type="entry name" value="VACUOLAR SORTING PROTEIN VPS29"/>
    <property type="match status" value="1"/>
</dbReference>
<dbReference type="NCBIfam" id="TIGR00040">
    <property type="entry name" value="yfcE"/>
    <property type="match status" value="1"/>
</dbReference>
<keyword evidence="2" id="KW-0479">Metal-binding</keyword>
<gene>
    <name evidence="4" type="ORF">SAMN02910280_0820</name>
</gene>
<evidence type="ECO:0000256" key="1">
    <source>
        <dbReference type="ARBA" id="ARBA00008950"/>
    </source>
</evidence>
<evidence type="ECO:0000313" key="4">
    <source>
        <dbReference type="EMBL" id="SFW15249.1"/>
    </source>
</evidence>
<dbReference type="Pfam" id="PF12850">
    <property type="entry name" value="Metallophos_2"/>
    <property type="match status" value="1"/>
</dbReference>
<feature type="domain" description="Calcineurin-like phosphoesterase" evidence="3">
    <location>
        <begin position="1"/>
        <end position="149"/>
    </location>
</feature>
<dbReference type="EMBL" id="FPIP01000001">
    <property type="protein sequence ID" value="SFW15249.1"/>
    <property type="molecule type" value="Genomic_DNA"/>
</dbReference>
<comment type="similarity">
    <text evidence="1 2">Belongs to the metallophosphoesterase superfamily. YfcE family.</text>
</comment>
<dbReference type="InterPro" id="IPR029052">
    <property type="entry name" value="Metallo-depent_PP-like"/>
</dbReference>
<dbReference type="EC" id="3.1.4.-" evidence="2"/>
<dbReference type="Proteomes" id="UP000183461">
    <property type="component" value="Unassembled WGS sequence"/>
</dbReference>
<organism evidence="4 5">
    <name type="scientific">Ruminococcus flavefaciens</name>
    <dbReference type="NCBI Taxonomy" id="1265"/>
    <lineage>
        <taxon>Bacteria</taxon>
        <taxon>Bacillati</taxon>
        <taxon>Bacillota</taxon>
        <taxon>Clostridia</taxon>
        <taxon>Eubacteriales</taxon>
        <taxon>Oscillospiraceae</taxon>
        <taxon>Ruminococcus</taxon>
    </lineage>
</organism>
<dbReference type="AlphaFoldDB" id="A0A1K1LWH0"/>
<evidence type="ECO:0000256" key="2">
    <source>
        <dbReference type="RuleBase" id="RU362039"/>
    </source>
</evidence>
<dbReference type="GO" id="GO:0046872">
    <property type="term" value="F:metal ion binding"/>
    <property type="evidence" value="ECO:0007669"/>
    <property type="project" value="UniProtKB-KW"/>
</dbReference>
<reference evidence="4 5" key="1">
    <citation type="submission" date="2016-11" db="EMBL/GenBank/DDBJ databases">
        <authorList>
            <person name="Jaros S."/>
            <person name="Januszkiewicz K."/>
            <person name="Wedrychowicz H."/>
        </authorList>
    </citation>
    <scope>NUCLEOTIDE SEQUENCE [LARGE SCALE GENOMIC DNA]</scope>
    <source>
        <strain evidence="4 5">YL228</strain>
    </source>
</reference>
<sequence>MRIVVISDTHGNSYALESVIMRNTDADWIIHLGDGERELDNFILSHQRMAPKIIHVAGNCDFDSLSDDYFVLPLIGHKLLATHGHLYGVGCSLDKLKALAAANECDIILFGHTHERYQSFEDGFYIMNPGSASIPRDGAKPSFGHIDITPEGDVVTNIVNV</sequence>
<evidence type="ECO:0000259" key="3">
    <source>
        <dbReference type="Pfam" id="PF12850"/>
    </source>
</evidence>
<protein>
    <recommendedName>
        <fullName evidence="2">Phosphoesterase</fullName>
        <ecNumber evidence="2">3.1.4.-</ecNumber>
    </recommendedName>
</protein>
<evidence type="ECO:0000313" key="5">
    <source>
        <dbReference type="Proteomes" id="UP000183461"/>
    </source>
</evidence>
<dbReference type="SUPFAM" id="SSF56300">
    <property type="entry name" value="Metallo-dependent phosphatases"/>
    <property type="match status" value="1"/>
</dbReference>
<comment type="cofactor">
    <cofactor evidence="2">
        <name>a divalent metal cation</name>
        <dbReference type="ChEBI" id="CHEBI:60240"/>
    </cofactor>
</comment>
<proteinExistence type="inferred from homology"/>
<dbReference type="GO" id="GO:0016787">
    <property type="term" value="F:hydrolase activity"/>
    <property type="evidence" value="ECO:0007669"/>
    <property type="project" value="UniProtKB-UniRule"/>
</dbReference>
<dbReference type="InterPro" id="IPR000979">
    <property type="entry name" value="Phosphodiesterase_MJ0936/Vps29"/>
</dbReference>
<name>A0A1K1LWH0_RUMFL</name>